<gene>
    <name evidence="1" type="ORF">ALP24_02923</name>
</gene>
<evidence type="ECO:0000313" key="2">
    <source>
        <dbReference type="Proteomes" id="UP000274315"/>
    </source>
</evidence>
<dbReference type="EMBL" id="RBUF01000108">
    <property type="protein sequence ID" value="RMU77786.1"/>
    <property type="molecule type" value="Genomic_DNA"/>
</dbReference>
<sequence length="70" mass="8008">MDSRGTHNVYYVKLKVMSLMLMSRCLFPLTYALVRQSGFEWKALLYLPNPLILLGSSSLGIPVRRSFLTI</sequence>
<organism evidence="1 2">
    <name type="scientific">Pseudomonas syringae pv. aptata</name>
    <dbReference type="NCBI Taxonomy" id="83167"/>
    <lineage>
        <taxon>Bacteria</taxon>
        <taxon>Pseudomonadati</taxon>
        <taxon>Pseudomonadota</taxon>
        <taxon>Gammaproteobacteria</taxon>
        <taxon>Pseudomonadales</taxon>
        <taxon>Pseudomonadaceae</taxon>
        <taxon>Pseudomonas</taxon>
        <taxon>Pseudomonas syringae</taxon>
    </lineage>
</organism>
<accession>A0A3M5X4N1</accession>
<dbReference type="Proteomes" id="UP000274315">
    <property type="component" value="Unassembled WGS sequence"/>
</dbReference>
<comment type="caution">
    <text evidence="1">The sequence shown here is derived from an EMBL/GenBank/DDBJ whole genome shotgun (WGS) entry which is preliminary data.</text>
</comment>
<reference evidence="1 2" key="1">
    <citation type="submission" date="2018-08" db="EMBL/GenBank/DDBJ databases">
        <title>Recombination of ecologically and evolutionarily significant loci maintains genetic cohesion in the Pseudomonas syringae species complex.</title>
        <authorList>
            <person name="Dillon M."/>
            <person name="Thakur S."/>
            <person name="Almeida R.N.D."/>
            <person name="Weir B.S."/>
            <person name="Guttman D.S."/>
        </authorList>
    </citation>
    <scope>NUCLEOTIDE SEQUENCE [LARGE SCALE GENOMIC DNA]</scope>
    <source>
        <strain evidence="1 2">ICMP 11935</strain>
    </source>
</reference>
<proteinExistence type="predicted"/>
<dbReference type="AlphaFoldDB" id="A0A3M5X4N1"/>
<evidence type="ECO:0000313" key="1">
    <source>
        <dbReference type="EMBL" id="RMU77786.1"/>
    </source>
</evidence>
<protein>
    <submittedName>
        <fullName evidence="1">Uncharacterized protein</fullName>
    </submittedName>
</protein>
<name>A0A3M5X4N1_PSEAP</name>